<dbReference type="GO" id="GO:0016787">
    <property type="term" value="F:hydrolase activity"/>
    <property type="evidence" value="ECO:0007669"/>
    <property type="project" value="UniProtKB-KW"/>
</dbReference>
<dbReference type="Pfam" id="PF00561">
    <property type="entry name" value="Abhydrolase_1"/>
    <property type="match status" value="1"/>
</dbReference>
<dbReference type="STRING" id="1120923.SAMN02746095_03657"/>
<comment type="caution">
    <text evidence="2">The sequence shown here is derived from an EMBL/GenBank/DDBJ whole genome shotgun (WGS) entry which is preliminary data.</text>
</comment>
<dbReference type="AlphaFoldDB" id="A0A0D6PN07"/>
<dbReference type="Proteomes" id="UP000032668">
    <property type="component" value="Unassembled WGS sequence"/>
</dbReference>
<dbReference type="EMBL" id="BANC01000169">
    <property type="protein sequence ID" value="GAN82179.1"/>
    <property type="molecule type" value="Genomic_DNA"/>
</dbReference>
<proteinExistence type="predicted"/>
<protein>
    <submittedName>
        <fullName evidence="2">Hydrolase alpha/beta</fullName>
    </submittedName>
</protein>
<dbReference type="PANTHER" id="PTHR43798:SF33">
    <property type="entry name" value="HYDROLASE, PUTATIVE (AFU_ORTHOLOGUE AFUA_2G14860)-RELATED"/>
    <property type="match status" value="1"/>
</dbReference>
<dbReference type="SUPFAM" id="SSF53474">
    <property type="entry name" value="alpha/beta-Hydrolases"/>
    <property type="match status" value="1"/>
</dbReference>
<dbReference type="InterPro" id="IPR029058">
    <property type="entry name" value="AB_hydrolase_fold"/>
</dbReference>
<dbReference type="InterPro" id="IPR000073">
    <property type="entry name" value="AB_hydrolase_1"/>
</dbReference>
<feature type="domain" description="AB hydrolase-1" evidence="1">
    <location>
        <begin position="2"/>
        <end position="106"/>
    </location>
</feature>
<sequence length="242" mass="26707">MLLHGWTGDSHDWSWQLPLFESRYRTVAVDLRGHGRSEIMPPGCYRPDDYVADIEALIATEYPGQEFVVVGHSMGGQIAARLAARRPDMVSAVVSIDGALGFSDEMGERFAKTAHDLAVGDPGVVASALFQQVYDPSTDPAFKLWHRRRAQGMPADVVRESFGPLFVGDGQAGVGAASASLCRSLKVPVYHLCRDPAQADRMRPWFSHPKSKVDRWPHAGHWIMQDRQEDVNAAVTAWIDAV</sequence>
<reference evidence="2 3" key="1">
    <citation type="submission" date="2012-11" db="EMBL/GenBank/DDBJ databases">
        <title>Whole genome sequence of Acidocella aminolytica 101 = DSM 11237.</title>
        <authorList>
            <person name="Azuma Y."/>
            <person name="Higashiura N."/>
            <person name="Hirakawa H."/>
            <person name="Matsushita K."/>
        </authorList>
    </citation>
    <scope>NUCLEOTIDE SEQUENCE [LARGE SCALE GENOMIC DNA]</scope>
    <source>
        <strain evidence="3">101 / DSM 11237</strain>
    </source>
</reference>
<dbReference type="GO" id="GO:0016020">
    <property type="term" value="C:membrane"/>
    <property type="evidence" value="ECO:0007669"/>
    <property type="project" value="TreeGrafter"/>
</dbReference>
<name>A0A0D6PN07_9PROT</name>
<keyword evidence="2" id="KW-0378">Hydrolase</keyword>
<evidence type="ECO:0000313" key="3">
    <source>
        <dbReference type="Proteomes" id="UP000032668"/>
    </source>
</evidence>
<gene>
    <name evidence="2" type="ORF">Aam_172_004</name>
</gene>
<dbReference type="PRINTS" id="PR00111">
    <property type="entry name" value="ABHYDROLASE"/>
</dbReference>
<dbReference type="Gene3D" id="3.40.50.1820">
    <property type="entry name" value="alpha/beta hydrolase"/>
    <property type="match status" value="1"/>
</dbReference>
<dbReference type="PRINTS" id="PR00412">
    <property type="entry name" value="EPOXHYDRLASE"/>
</dbReference>
<evidence type="ECO:0000313" key="2">
    <source>
        <dbReference type="EMBL" id="GAN82179.1"/>
    </source>
</evidence>
<dbReference type="PANTHER" id="PTHR43798">
    <property type="entry name" value="MONOACYLGLYCEROL LIPASE"/>
    <property type="match status" value="1"/>
</dbReference>
<accession>A0A0D6PN07</accession>
<evidence type="ECO:0000259" key="1">
    <source>
        <dbReference type="Pfam" id="PF00561"/>
    </source>
</evidence>
<organism evidence="2 3">
    <name type="scientific">Acidocella aminolytica 101 = DSM 11237</name>
    <dbReference type="NCBI Taxonomy" id="1120923"/>
    <lineage>
        <taxon>Bacteria</taxon>
        <taxon>Pseudomonadati</taxon>
        <taxon>Pseudomonadota</taxon>
        <taxon>Alphaproteobacteria</taxon>
        <taxon>Acetobacterales</taxon>
        <taxon>Acidocellaceae</taxon>
        <taxon>Acidocella</taxon>
    </lineage>
</organism>
<dbReference type="InterPro" id="IPR000639">
    <property type="entry name" value="Epox_hydrolase-like"/>
</dbReference>
<dbReference type="InterPro" id="IPR050266">
    <property type="entry name" value="AB_hydrolase_sf"/>
</dbReference>
<keyword evidence="3" id="KW-1185">Reference proteome</keyword>